<organism evidence="2 3">
    <name type="scientific">Grylomicrobium aquisgranensis</name>
    <dbReference type="NCBI Taxonomy" id="2926318"/>
    <lineage>
        <taxon>Bacteria</taxon>
        <taxon>Bacillati</taxon>
        <taxon>Bacillota</taxon>
        <taxon>Erysipelotrichia</taxon>
        <taxon>Erysipelotrichales</taxon>
        <taxon>Erysipelotrichaceae</taxon>
        <taxon>Grylomicrobium</taxon>
    </lineage>
</organism>
<dbReference type="RefSeq" id="WP_370596540.1">
    <property type="nucleotide sequence ID" value="NZ_JALBUR010000035.1"/>
</dbReference>
<keyword evidence="1" id="KW-0175">Coiled coil</keyword>
<gene>
    <name evidence="2" type="ORF">MOZ60_09870</name>
</gene>
<accession>A0AB35U9K1</accession>
<evidence type="ECO:0000313" key="2">
    <source>
        <dbReference type="EMBL" id="MDX8420390.1"/>
    </source>
</evidence>
<dbReference type="AlphaFoldDB" id="A0AB35U9K1"/>
<evidence type="ECO:0000256" key="1">
    <source>
        <dbReference type="SAM" id="Coils"/>
    </source>
</evidence>
<name>A0AB35U9K1_9FIRM</name>
<reference evidence="2 3" key="1">
    <citation type="submission" date="2022-03" db="EMBL/GenBank/DDBJ databases">
        <title>Novel taxa within the pig intestine.</title>
        <authorList>
            <person name="Wylensek D."/>
            <person name="Bishof K."/>
            <person name="Afrizal A."/>
            <person name="Clavel T."/>
        </authorList>
    </citation>
    <scope>NUCLEOTIDE SEQUENCE [LARGE SCALE GENOMIC DNA]</scope>
    <source>
        <strain evidence="2 3">CLA-KB-P133</strain>
    </source>
</reference>
<dbReference type="Proteomes" id="UP001286174">
    <property type="component" value="Unassembled WGS sequence"/>
</dbReference>
<sequence>MMNLLGENPATELEDINQEIADLQKDILAGVKAHWDVTELAERVQQLRSRKTEIEAGQAVEERDKERIKALRESIEKSKDKVLAYDKKLVRNFIKEIKIFPDKLTITVISGAHEDITI</sequence>
<keyword evidence="3" id="KW-1185">Reference proteome</keyword>
<comment type="caution">
    <text evidence="2">The sequence shown here is derived from an EMBL/GenBank/DDBJ whole genome shotgun (WGS) entry which is preliminary data.</text>
</comment>
<protein>
    <submittedName>
        <fullName evidence="2">Uncharacterized protein</fullName>
    </submittedName>
</protein>
<evidence type="ECO:0000313" key="3">
    <source>
        <dbReference type="Proteomes" id="UP001286174"/>
    </source>
</evidence>
<dbReference type="EMBL" id="JALBUR010000035">
    <property type="protein sequence ID" value="MDX8420390.1"/>
    <property type="molecule type" value="Genomic_DNA"/>
</dbReference>
<proteinExistence type="predicted"/>
<feature type="coiled-coil region" evidence="1">
    <location>
        <begin position="61"/>
        <end position="88"/>
    </location>
</feature>